<dbReference type="CDD" id="cd02511">
    <property type="entry name" value="Beta4Glucosyltransferase"/>
    <property type="match status" value="1"/>
</dbReference>
<dbReference type="Gene3D" id="1.25.40.10">
    <property type="entry name" value="Tetratricopeptide repeat domain"/>
    <property type="match status" value="2"/>
</dbReference>
<dbReference type="Gene3D" id="3.90.550.10">
    <property type="entry name" value="Spore Coat Polysaccharide Biosynthesis Protein SpsA, Chain A"/>
    <property type="match status" value="1"/>
</dbReference>
<dbReference type="InterPro" id="IPR001173">
    <property type="entry name" value="Glyco_trans_2-like"/>
</dbReference>
<dbReference type="GO" id="GO:0016740">
    <property type="term" value="F:transferase activity"/>
    <property type="evidence" value="ECO:0007669"/>
    <property type="project" value="UniProtKB-KW"/>
</dbReference>
<feature type="domain" description="Glycosyltransferase 2-like" evidence="1">
    <location>
        <begin position="5"/>
        <end position="149"/>
    </location>
</feature>
<dbReference type="PANTHER" id="PTHR43630">
    <property type="entry name" value="POLY-BETA-1,6-N-ACETYL-D-GLUCOSAMINE SYNTHASE"/>
    <property type="match status" value="1"/>
</dbReference>
<gene>
    <name evidence="2" type="ORF">LY28_03344</name>
</gene>
<dbReference type="Proteomes" id="UP000248132">
    <property type="component" value="Unassembled WGS sequence"/>
</dbReference>
<dbReference type="AlphaFoldDB" id="A0A318XKE3"/>
<dbReference type="SMART" id="SM00028">
    <property type="entry name" value="TPR"/>
    <property type="match status" value="3"/>
</dbReference>
<dbReference type="SUPFAM" id="SSF48452">
    <property type="entry name" value="TPR-like"/>
    <property type="match status" value="1"/>
</dbReference>
<keyword evidence="3" id="KW-1185">Reference proteome</keyword>
<dbReference type="InterPro" id="IPR019734">
    <property type="entry name" value="TPR_rpt"/>
</dbReference>
<dbReference type="SUPFAM" id="SSF53448">
    <property type="entry name" value="Nucleotide-diphospho-sugar transferases"/>
    <property type="match status" value="1"/>
</dbReference>
<sequence>MVTISLCMIVKNEEETLARCLDTVKEFVDEINIVDTGSTDKTIDIARQYTERVFNYEWTNNFSAARNESFKYATKDYILYLDADDVILEGDQVKFKELKETLDPSVDSVSMYYDAGTDEFGNVTLRYRRNRLLKREKNFQWYGDCHNYINVRGKIINSDISITHKKIRHAVGRTVSVFEQKIERGDIFSPRDYFYYGNELRENGRHEEAIKSYDNCIAMKEGWVEDKIFACIHKGDCYRTLNDPNNELTSLFESFKYAPPRAEACCRIGYIFQRKQEFKTASYWYEQAAVQIPDPDRWSFIYTAYYTWYPHLQLCVCYYRMGEYQKSYEHNEEAARYRPTDPSIVSNKKLFERLKSTDTTLQQG</sequence>
<dbReference type="PANTHER" id="PTHR43630:SF2">
    <property type="entry name" value="GLYCOSYLTRANSFERASE"/>
    <property type="match status" value="1"/>
</dbReference>
<evidence type="ECO:0000313" key="2">
    <source>
        <dbReference type="EMBL" id="PYG84986.1"/>
    </source>
</evidence>
<dbReference type="OrthoDB" id="9815923at2"/>
<dbReference type="InterPro" id="IPR011990">
    <property type="entry name" value="TPR-like_helical_dom_sf"/>
</dbReference>
<comment type="caution">
    <text evidence="2">The sequence shown here is derived from an EMBL/GenBank/DDBJ whole genome shotgun (WGS) entry which is preliminary data.</text>
</comment>
<dbReference type="Pfam" id="PF00535">
    <property type="entry name" value="Glycos_transf_2"/>
    <property type="match status" value="1"/>
</dbReference>
<protein>
    <submittedName>
        <fullName evidence="2">Glycosyltransferase involved in cell wall biosynthesis</fullName>
    </submittedName>
</protein>
<evidence type="ECO:0000313" key="3">
    <source>
        <dbReference type="Proteomes" id="UP000248132"/>
    </source>
</evidence>
<evidence type="ECO:0000259" key="1">
    <source>
        <dbReference type="Pfam" id="PF00535"/>
    </source>
</evidence>
<dbReference type="EMBL" id="QKMR01000026">
    <property type="protein sequence ID" value="PYG84986.1"/>
    <property type="molecule type" value="Genomic_DNA"/>
</dbReference>
<keyword evidence="2" id="KW-0808">Transferase</keyword>
<organism evidence="2 3">
    <name type="scientific">Ruminiclostridium sufflavum DSM 19573</name>
    <dbReference type="NCBI Taxonomy" id="1121337"/>
    <lineage>
        <taxon>Bacteria</taxon>
        <taxon>Bacillati</taxon>
        <taxon>Bacillota</taxon>
        <taxon>Clostridia</taxon>
        <taxon>Eubacteriales</taxon>
        <taxon>Oscillospiraceae</taxon>
        <taxon>Ruminiclostridium</taxon>
    </lineage>
</organism>
<reference evidence="2 3" key="1">
    <citation type="submission" date="2018-06" db="EMBL/GenBank/DDBJ databases">
        <title>Genomic Encyclopedia of Type Strains, Phase I: the one thousand microbial genomes (KMG-I) project.</title>
        <authorList>
            <person name="Kyrpides N."/>
        </authorList>
    </citation>
    <scope>NUCLEOTIDE SEQUENCE [LARGE SCALE GENOMIC DNA]</scope>
    <source>
        <strain evidence="2 3">DSM 19573</strain>
    </source>
</reference>
<proteinExistence type="predicted"/>
<dbReference type="InterPro" id="IPR029044">
    <property type="entry name" value="Nucleotide-diphossugar_trans"/>
</dbReference>
<dbReference type="RefSeq" id="WP_110463305.1">
    <property type="nucleotide sequence ID" value="NZ_QKMR01000026.1"/>
</dbReference>
<name>A0A318XKE3_9FIRM</name>
<dbReference type="Pfam" id="PF13181">
    <property type="entry name" value="TPR_8"/>
    <property type="match status" value="1"/>
</dbReference>
<accession>A0A318XKE3</accession>